<dbReference type="Pfam" id="PF18198">
    <property type="entry name" value="AAA_lid_11"/>
    <property type="match status" value="2"/>
</dbReference>
<dbReference type="Gene3D" id="1.10.8.720">
    <property type="entry name" value="Region D6 of dynein motor"/>
    <property type="match status" value="1"/>
</dbReference>
<feature type="domain" description="Dynein heavy chain coiled coil stalk" evidence="17">
    <location>
        <begin position="4"/>
        <end position="109"/>
    </location>
</feature>
<evidence type="ECO:0000256" key="8">
    <source>
        <dbReference type="ARBA" id="ARBA00023054"/>
    </source>
</evidence>
<feature type="domain" description="Dynein heavy chain ATP-binding dynein motor region" evidence="18">
    <location>
        <begin position="135"/>
        <end position="362"/>
    </location>
</feature>
<evidence type="ECO:0000256" key="10">
    <source>
        <dbReference type="ARBA" id="ARBA00023175"/>
    </source>
</evidence>
<keyword evidence="10" id="KW-0505">Motor protein</keyword>
<dbReference type="InterPro" id="IPR024743">
    <property type="entry name" value="Dynein_HC_stalk"/>
</dbReference>
<gene>
    <name evidence="21" type="ORF">RFI_18797</name>
</gene>
<evidence type="ECO:0000259" key="18">
    <source>
        <dbReference type="Pfam" id="PF12781"/>
    </source>
</evidence>
<feature type="region of interest" description="Disordered" evidence="14">
    <location>
        <begin position="856"/>
        <end position="881"/>
    </location>
</feature>
<dbReference type="Proteomes" id="UP000023152">
    <property type="component" value="Unassembled WGS sequence"/>
</dbReference>
<feature type="domain" description="Dynein heavy chain AAA lid" evidence="19">
    <location>
        <begin position="798"/>
        <end position="852"/>
    </location>
</feature>
<keyword evidence="5" id="KW-0547">Nucleotide-binding</keyword>
<evidence type="ECO:0000259" key="20">
    <source>
        <dbReference type="Pfam" id="PF18199"/>
    </source>
</evidence>
<dbReference type="InterPro" id="IPR026983">
    <property type="entry name" value="DHC"/>
</dbReference>
<dbReference type="FunFam" id="1.10.8.1220:FF:000001">
    <property type="entry name" value="Dynein axonemal heavy chain 5"/>
    <property type="match status" value="1"/>
</dbReference>
<dbReference type="InterPro" id="IPR041658">
    <property type="entry name" value="AAA_lid_11"/>
</dbReference>
<evidence type="ECO:0000256" key="9">
    <source>
        <dbReference type="ARBA" id="ARBA00023069"/>
    </source>
</evidence>
<dbReference type="FunFam" id="3.40.50.300:FF:000320">
    <property type="entry name" value="Dynein, axonemal, heavy chain 5"/>
    <property type="match status" value="1"/>
</dbReference>
<dbReference type="GO" id="GO:0005874">
    <property type="term" value="C:microtubule"/>
    <property type="evidence" value="ECO:0007669"/>
    <property type="project" value="UniProtKB-KW"/>
</dbReference>
<keyword evidence="11" id="KW-0206">Cytoskeleton</keyword>
<keyword evidence="12" id="KW-0966">Cell projection</keyword>
<feature type="compositionally biased region" description="Low complexity" evidence="14">
    <location>
        <begin position="856"/>
        <end position="877"/>
    </location>
</feature>
<accession>X6MXX3</accession>
<dbReference type="PANTHER" id="PTHR22878:SF68">
    <property type="entry name" value="DYNEIN HEAVY CHAIN 6, AXONEMAL-LIKE"/>
    <property type="match status" value="1"/>
</dbReference>
<feature type="domain" description="Dynein heavy chain region D6 P-loop" evidence="16">
    <location>
        <begin position="733"/>
        <end position="766"/>
    </location>
</feature>
<feature type="domain" description="Dynein heavy chain region D6 P-loop" evidence="16">
    <location>
        <begin position="611"/>
        <end position="696"/>
    </location>
</feature>
<keyword evidence="8 13" id="KW-0175">Coiled coil</keyword>
<feature type="coiled-coil region" evidence="13">
    <location>
        <begin position="352"/>
        <end position="389"/>
    </location>
</feature>
<evidence type="ECO:0000256" key="1">
    <source>
        <dbReference type="ARBA" id="ARBA00004138"/>
    </source>
</evidence>
<evidence type="ECO:0000313" key="21">
    <source>
        <dbReference type="EMBL" id="ETO18471.1"/>
    </source>
</evidence>
<evidence type="ECO:0000256" key="12">
    <source>
        <dbReference type="ARBA" id="ARBA00023273"/>
    </source>
</evidence>
<sequence length="1293" mass="148108">MAVLAKKKEALQKICDYLNSLRSQFDEAMAKKNDLQNQVTLCGQRLERAQKLINGLGGEHQFWQSKSNKFAQDIQTLLGDIILSSGVIAYLGVYTTSYRNDITQEWSKYLNEKLNIACAKNFSLIDVLGDKILTRDWILNKLPKDEFSISNAIIFTKSIRYPLFIDPQGQSNRWIKNMERKNDLQCVKMEDQHCARVLQNSIQFGMRNKININNLFICLFIYLHFVSKMSLTLELTVIGNRKVIKLGEQAIDFNERFQLYLTTKLASPHYTPSVSTKVVLINFAITLEGLDDQMLAIVVGKDEKEMEVKREQLIIEQHVHNQQLQGLESQILQSLSEATGNILDDQVLIDTLQKSKEASKNIEKRMNEAKVVEEQIEAVRRQYKSLSRSTANLFFSVSDLSVIDPMYQFSLSWFLSLFEKAIENSDIPKDKKDKSKRTKAIDKECKESLYRNVCRSLFEQHKLWTSNSGDFFLTGGGLLNSDENGNVANKPNPCPDWLDERMWGEIRNLSSLGGIFSTLDQDLTNNGNSRNVRAPWKVFFDNASPTQLYHYLPKEWATKLSPFEKLCLLRCLRMDLLLPAIQSFVKQSIGEYFIRPPTFDLDGVYKDSSVHTPIIFILSPGSDPMNELLKLASKYGMNGKDKLFSISLGQGQGPIAKEGIEEAIDKGNWVVLQNCHLAPSWMPQLQKIVEEIERTKDKDNKDGSNNNNNNNKDRDNNSGNDPLAFQSVENDKTTYTNINPHFRLWLASMPFPQFPLSILQNGIKVTNDPPKGMQANLKKTFQSLDESWFESSQRPFEFKKLMFALAFFHGVVQERRKFGPLGWNIPYAFSDSDFRISSSQLHMILQDLSISMSANTNTTNTNNNNDGSNSNLNGNANQKLDDEDLMDGTNSTMNETGGSDIPFKQLKYMIGELNYGGRVTDDRDRLTLMTLLGQYFTPMLVNYHSTYNFSESSKYYAPEEGDVHHYLSYIQSLPLMDEPEVFGLHPNASISSAIQEANDLIHFVSRMQAKDMQSNVHQSRTQQTNVSTQDQIMAKVCDDILTKLPPNYDLCQVQLKYPVSYQNSMNTVLVQELTRFNRSSLIELKRATAGEVVMSNELEQLQNAITNVKVPEMWSNVAMHPSNHLVLFFFFFLLSILLFILITRFFQQWIDNGEPSIFWISGFFFTQSFLTGCLQNFARKYAIPIDELQFEFIVQNNMVELMSDNMPFVDKLHLIQANPQLNQRPKDGCFIFGLYLDGAGWDLANGVLCEQKPKQLFSSMPVIWLKPIRTADFKRVCFCFFLKKTKNVRFYDL</sequence>
<feature type="transmembrane region" description="Helical" evidence="15">
    <location>
        <begin position="1125"/>
        <end position="1146"/>
    </location>
</feature>
<feature type="transmembrane region" description="Helical" evidence="15">
    <location>
        <begin position="1158"/>
        <end position="1178"/>
    </location>
</feature>
<evidence type="ECO:0000256" key="4">
    <source>
        <dbReference type="ARBA" id="ARBA00022701"/>
    </source>
</evidence>
<evidence type="ECO:0000256" key="7">
    <source>
        <dbReference type="ARBA" id="ARBA00023017"/>
    </source>
</evidence>
<dbReference type="InterPro" id="IPR043160">
    <property type="entry name" value="Dynein_C_barrel"/>
</dbReference>
<feature type="domain" description="Dynein heavy chain C-terminal" evidence="20">
    <location>
        <begin position="995"/>
        <end position="1271"/>
    </location>
</feature>
<name>X6MXX3_RETFI</name>
<dbReference type="InterPro" id="IPR004273">
    <property type="entry name" value="Dynein_heavy_D6_P-loop"/>
</dbReference>
<evidence type="ECO:0000259" key="19">
    <source>
        <dbReference type="Pfam" id="PF18198"/>
    </source>
</evidence>
<comment type="caution">
    <text evidence="21">The sequence shown here is derived from an EMBL/GenBank/DDBJ whole genome shotgun (WGS) entry which is preliminary data.</text>
</comment>
<evidence type="ECO:0000256" key="14">
    <source>
        <dbReference type="SAM" id="MobiDB-lite"/>
    </source>
</evidence>
<keyword evidence="9" id="KW-0969">Cilium</keyword>
<evidence type="ECO:0000256" key="13">
    <source>
        <dbReference type="SAM" id="Coils"/>
    </source>
</evidence>
<feature type="domain" description="Dynein heavy chain AAA lid" evidence="19">
    <location>
        <begin position="892"/>
        <end position="988"/>
    </location>
</feature>
<keyword evidence="15" id="KW-0812">Transmembrane</keyword>
<keyword evidence="6" id="KW-0067">ATP-binding</keyword>
<dbReference type="Gene3D" id="3.40.50.300">
    <property type="entry name" value="P-loop containing nucleotide triphosphate hydrolases"/>
    <property type="match status" value="2"/>
</dbReference>
<dbReference type="GO" id="GO:0030286">
    <property type="term" value="C:dynein complex"/>
    <property type="evidence" value="ECO:0007669"/>
    <property type="project" value="UniProtKB-KW"/>
</dbReference>
<dbReference type="GO" id="GO:0007018">
    <property type="term" value="P:microtubule-based movement"/>
    <property type="evidence" value="ECO:0007669"/>
    <property type="project" value="InterPro"/>
</dbReference>
<dbReference type="EMBL" id="ASPP01014870">
    <property type="protein sequence ID" value="ETO18471.1"/>
    <property type="molecule type" value="Genomic_DNA"/>
</dbReference>
<evidence type="ECO:0000259" key="16">
    <source>
        <dbReference type="Pfam" id="PF03028"/>
    </source>
</evidence>
<dbReference type="Gene3D" id="6.10.140.1060">
    <property type="match status" value="1"/>
</dbReference>
<evidence type="ECO:0000256" key="11">
    <source>
        <dbReference type="ARBA" id="ARBA00023212"/>
    </source>
</evidence>
<evidence type="ECO:0000256" key="2">
    <source>
        <dbReference type="ARBA" id="ARBA00004245"/>
    </source>
</evidence>
<evidence type="ECO:0000256" key="6">
    <source>
        <dbReference type="ARBA" id="ARBA00022840"/>
    </source>
</evidence>
<keyword evidence="4" id="KW-0493">Microtubule</keyword>
<dbReference type="InterPro" id="IPR027417">
    <property type="entry name" value="P-loop_NTPase"/>
</dbReference>
<dbReference type="GO" id="GO:0051959">
    <property type="term" value="F:dynein light intermediate chain binding"/>
    <property type="evidence" value="ECO:0007669"/>
    <property type="project" value="InterPro"/>
</dbReference>
<dbReference type="Gene3D" id="1.20.1270.280">
    <property type="match status" value="1"/>
</dbReference>
<dbReference type="Pfam" id="PF18199">
    <property type="entry name" value="Dynein_C"/>
    <property type="match status" value="1"/>
</dbReference>
<dbReference type="Gene3D" id="3.10.490.20">
    <property type="match status" value="1"/>
</dbReference>
<dbReference type="GO" id="GO:0005929">
    <property type="term" value="C:cilium"/>
    <property type="evidence" value="ECO:0007669"/>
    <property type="project" value="UniProtKB-SubCell"/>
</dbReference>
<dbReference type="OrthoDB" id="424310at2759"/>
<dbReference type="Pfam" id="PF03028">
    <property type="entry name" value="Dynein_heavy"/>
    <property type="match status" value="2"/>
</dbReference>
<evidence type="ECO:0000256" key="5">
    <source>
        <dbReference type="ARBA" id="ARBA00022741"/>
    </source>
</evidence>
<dbReference type="GO" id="GO:0008569">
    <property type="term" value="F:minus-end-directed microtubule motor activity"/>
    <property type="evidence" value="ECO:0007669"/>
    <property type="project" value="InterPro"/>
</dbReference>
<keyword evidence="15" id="KW-0472">Membrane</keyword>
<dbReference type="Gene3D" id="1.20.920.20">
    <property type="match status" value="1"/>
</dbReference>
<evidence type="ECO:0000256" key="15">
    <source>
        <dbReference type="SAM" id="Phobius"/>
    </source>
</evidence>
<dbReference type="Pfam" id="PF12781">
    <property type="entry name" value="AAA_9"/>
    <property type="match status" value="1"/>
</dbReference>
<evidence type="ECO:0000313" key="22">
    <source>
        <dbReference type="Proteomes" id="UP000023152"/>
    </source>
</evidence>
<dbReference type="GO" id="GO:0005524">
    <property type="term" value="F:ATP binding"/>
    <property type="evidence" value="ECO:0007669"/>
    <property type="project" value="UniProtKB-KW"/>
</dbReference>
<reference evidence="21 22" key="1">
    <citation type="journal article" date="2013" name="Curr. Biol.">
        <title>The Genome of the Foraminiferan Reticulomyxa filosa.</title>
        <authorList>
            <person name="Glockner G."/>
            <person name="Hulsmann N."/>
            <person name="Schleicher M."/>
            <person name="Noegel A.A."/>
            <person name="Eichinger L."/>
            <person name="Gallinger C."/>
            <person name="Pawlowski J."/>
            <person name="Sierra R."/>
            <person name="Euteneuer U."/>
            <person name="Pillet L."/>
            <person name="Moustafa A."/>
            <person name="Platzer M."/>
            <person name="Groth M."/>
            <person name="Szafranski K."/>
            <person name="Schliwa M."/>
        </authorList>
    </citation>
    <scope>NUCLEOTIDE SEQUENCE [LARGE SCALE GENOMIC DNA]</scope>
</reference>
<dbReference type="OMA" id="DESWFES"/>
<comment type="subcellular location">
    <subcellularLocation>
        <location evidence="1">Cell projection</location>
        <location evidence="1">Cilium</location>
    </subcellularLocation>
    <subcellularLocation>
        <location evidence="2">Cytoplasm</location>
        <location evidence="2">Cytoskeleton</location>
    </subcellularLocation>
</comment>
<keyword evidence="22" id="KW-1185">Reference proteome</keyword>
<keyword evidence="7" id="KW-0243">Dynein</keyword>
<protein>
    <submittedName>
        <fullName evidence="21">Dynein heavy chain</fullName>
    </submittedName>
</protein>
<dbReference type="PANTHER" id="PTHR22878">
    <property type="entry name" value="DYNEIN HEAVY CHAIN 6, AXONEMAL-LIKE-RELATED"/>
    <property type="match status" value="1"/>
</dbReference>
<proteinExistence type="predicted"/>
<dbReference type="GO" id="GO:0045505">
    <property type="term" value="F:dynein intermediate chain binding"/>
    <property type="evidence" value="ECO:0007669"/>
    <property type="project" value="InterPro"/>
</dbReference>
<dbReference type="InterPro" id="IPR035706">
    <property type="entry name" value="AAA_9"/>
</dbReference>
<dbReference type="InterPro" id="IPR041228">
    <property type="entry name" value="Dynein_C"/>
</dbReference>
<dbReference type="Pfam" id="PF12777">
    <property type="entry name" value="MT"/>
    <property type="match status" value="1"/>
</dbReference>
<feature type="region of interest" description="Disordered" evidence="14">
    <location>
        <begin position="694"/>
        <end position="725"/>
    </location>
</feature>
<keyword evidence="3" id="KW-0963">Cytoplasm</keyword>
<keyword evidence="15" id="KW-1133">Transmembrane helix</keyword>
<organism evidence="21 22">
    <name type="scientific">Reticulomyxa filosa</name>
    <dbReference type="NCBI Taxonomy" id="46433"/>
    <lineage>
        <taxon>Eukaryota</taxon>
        <taxon>Sar</taxon>
        <taxon>Rhizaria</taxon>
        <taxon>Retaria</taxon>
        <taxon>Foraminifera</taxon>
        <taxon>Monothalamids</taxon>
        <taxon>Reticulomyxidae</taxon>
        <taxon>Reticulomyxa</taxon>
    </lineage>
</organism>
<evidence type="ECO:0000256" key="3">
    <source>
        <dbReference type="ARBA" id="ARBA00022490"/>
    </source>
</evidence>
<dbReference type="Gene3D" id="1.10.8.1220">
    <property type="match status" value="1"/>
</dbReference>
<evidence type="ECO:0000259" key="17">
    <source>
        <dbReference type="Pfam" id="PF12777"/>
    </source>
</evidence>
<dbReference type="InterPro" id="IPR042219">
    <property type="entry name" value="AAA_lid_11_sf"/>
</dbReference>